<gene>
    <name evidence="3" type="primary">rga5_0</name>
    <name evidence="3" type="ORF">DIS24_g9059</name>
</gene>
<proteinExistence type="predicted"/>
<dbReference type="PROSITE" id="PS50238">
    <property type="entry name" value="RHOGAP"/>
    <property type="match status" value="1"/>
</dbReference>
<dbReference type="GO" id="GO:0007165">
    <property type="term" value="P:signal transduction"/>
    <property type="evidence" value="ECO:0007669"/>
    <property type="project" value="InterPro"/>
</dbReference>
<dbReference type="PANTHER" id="PTHR15228:SF25">
    <property type="entry name" value="F-BAR DOMAIN-CONTAINING PROTEIN"/>
    <property type="match status" value="1"/>
</dbReference>
<dbReference type="PANTHER" id="PTHR15228">
    <property type="entry name" value="SPERMATHECAL PHYSIOLOGY VARIANT"/>
    <property type="match status" value="1"/>
</dbReference>
<keyword evidence="4" id="KW-1185">Reference proteome</keyword>
<dbReference type="SUPFAM" id="SSF48350">
    <property type="entry name" value="GTPase activation domain, GAP"/>
    <property type="match status" value="1"/>
</dbReference>
<dbReference type="Proteomes" id="UP001175001">
    <property type="component" value="Unassembled WGS sequence"/>
</dbReference>
<feature type="domain" description="Rho-GAP" evidence="2">
    <location>
        <begin position="64"/>
        <end position="263"/>
    </location>
</feature>
<evidence type="ECO:0000313" key="3">
    <source>
        <dbReference type="EMBL" id="KAK0642413.1"/>
    </source>
</evidence>
<dbReference type="GO" id="GO:0005096">
    <property type="term" value="F:GTPase activator activity"/>
    <property type="evidence" value="ECO:0007669"/>
    <property type="project" value="UniProtKB-KW"/>
</dbReference>
<dbReference type="InterPro" id="IPR051025">
    <property type="entry name" value="RhoGAP"/>
</dbReference>
<dbReference type="GO" id="GO:0060237">
    <property type="term" value="P:regulation of fungal-type cell wall organization"/>
    <property type="evidence" value="ECO:0007669"/>
    <property type="project" value="TreeGrafter"/>
</dbReference>
<protein>
    <submittedName>
        <fullName evidence="3">Rho-GTPase-activating protein 5</fullName>
    </submittedName>
</protein>
<dbReference type="Gene3D" id="1.10.555.10">
    <property type="entry name" value="Rho GTPase activation protein"/>
    <property type="match status" value="1"/>
</dbReference>
<organism evidence="3 4">
    <name type="scientific">Lasiodiplodia hormozganensis</name>
    <dbReference type="NCBI Taxonomy" id="869390"/>
    <lineage>
        <taxon>Eukaryota</taxon>
        <taxon>Fungi</taxon>
        <taxon>Dikarya</taxon>
        <taxon>Ascomycota</taxon>
        <taxon>Pezizomycotina</taxon>
        <taxon>Dothideomycetes</taxon>
        <taxon>Dothideomycetes incertae sedis</taxon>
        <taxon>Botryosphaeriales</taxon>
        <taxon>Botryosphaeriaceae</taxon>
        <taxon>Lasiodiplodia</taxon>
    </lineage>
</organism>
<keyword evidence="1" id="KW-0343">GTPase activation</keyword>
<dbReference type="InterPro" id="IPR000198">
    <property type="entry name" value="RhoGAP_dom"/>
</dbReference>
<evidence type="ECO:0000313" key="4">
    <source>
        <dbReference type="Proteomes" id="UP001175001"/>
    </source>
</evidence>
<dbReference type="EMBL" id="JAUJDW010000074">
    <property type="protein sequence ID" value="KAK0642413.1"/>
    <property type="molecule type" value="Genomic_DNA"/>
</dbReference>
<reference evidence="3" key="1">
    <citation type="submission" date="2023-06" db="EMBL/GenBank/DDBJ databases">
        <title>Multi-omics analyses reveal the molecular pathogenesis toolkit of Lasiodiplodia hormozganensis, a cross-kingdom pathogen.</title>
        <authorList>
            <person name="Felix C."/>
            <person name="Meneses R."/>
            <person name="Goncalves M.F.M."/>
            <person name="Tilleman L."/>
            <person name="Duarte A.S."/>
            <person name="Jorrin-Novo J.V."/>
            <person name="Van De Peer Y."/>
            <person name="Deforce D."/>
            <person name="Van Nieuwerburgh F."/>
            <person name="Esteves A.C."/>
            <person name="Alves A."/>
        </authorList>
    </citation>
    <scope>NUCLEOTIDE SEQUENCE</scope>
    <source>
        <strain evidence="3">CBS 339.90</strain>
    </source>
</reference>
<name>A0AA40CM19_9PEZI</name>
<evidence type="ECO:0000259" key="2">
    <source>
        <dbReference type="PROSITE" id="PS50238"/>
    </source>
</evidence>
<dbReference type="SMART" id="SM00324">
    <property type="entry name" value="RhoGAP"/>
    <property type="match status" value="1"/>
</dbReference>
<evidence type="ECO:0000256" key="1">
    <source>
        <dbReference type="ARBA" id="ARBA00022468"/>
    </source>
</evidence>
<comment type="caution">
    <text evidence="3">The sequence shown here is derived from an EMBL/GenBank/DDBJ whole genome shotgun (WGS) entry which is preliminary data.</text>
</comment>
<dbReference type="GO" id="GO:0005938">
    <property type="term" value="C:cell cortex"/>
    <property type="evidence" value="ECO:0007669"/>
    <property type="project" value="TreeGrafter"/>
</dbReference>
<dbReference type="InterPro" id="IPR008936">
    <property type="entry name" value="Rho_GTPase_activation_prot"/>
</dbReference>
<sequence length="277" mass="31848">MNVSSMRLLLEREALAVFGVATAVNLKQQPYEVVSQQNETDQQGTFIQQEDFGKKDVDQQNNLNQLDSVGQQHQAEQQGELEQQYKQDQQDALDVKEMFTMDSDEMVNSDLCVEFNASPHYGKDIDWSKYTAQDAANMLIYYLEWLPEPVIPPQLYNRFTQLVRDEDFVASFAAGKALPNAEFWIKHYQQLIQELSLANARLLLYLLDVLAVFTSDSGINRTNFERLAKLFTGSLLKGLNHEFDDSKSYLVLVFLIVNSDRFLLSGFVESNWRYKGN</sequence>
<accession>A0AA40CM19</accession>
<dbReference type="AlphaFoldDB" id="A0AA40CM19"/>
<dbReference type="Pfam" id="PF00620">
    <property type="entry name" value="RhoGAP"/>
    <property type="match status" value="1"/>
</dbReference>